<evidence type="ECO:0000313" key="2">
    <source>
        <dbReference type="Proteomes" id="UP001196980"/>
    </source>
</evidence>
<protein>
    <recommendedName>
        <fullName evidence="3">PqqD family protein</fullName>
    </recommendedName>
</protein>
<keyword evidence="2" id="KW-1185">Reference proteome</keyword>
<organism evidence="1 2">
    <name type="scientific">Candidatus Magnetobacterium casense</name>
    <dbReference type="NCBI Taxonomy" id="1455061"/>
    <lineage>
        <taxon>Bacteria</taxon>
        <taxon>Pseudomonadati</taxon>
        <taxon>Nitrospirota</taxon>
        <taxon>Thermodesulfovibrionia</taxon>
        <taxon>Thermodesulfovibrionales</taxon>
        <taxon>Candidatus Magnetobacteriaceae</taxon>
        <taxon>Candidatus Magnetobacterium</taxon>
    </lineage>
</organism>
<dbReference type="RefSeq" id="WP_218253845.1">
    <property type="nucleotide sequence ID" value="NZ_JABXWD010000497.1"/>
</dbReference>
<evidence type="ECO:0000313" key="1">
    <source>
        <dbReference type="EMBL" id="MBV6343241.1"/>
    </source>
</evidence>
<dbReference type="Proteomes" id="UP001196980">
    <property type="component" value="Unassembled WGS sequence"/>
</dbReference>
<dbReference type="EMBL" id="JABXWD010000497">
    <property type="protein sequence ID" value="MBV6343241.1"/>
    <property type="molecule type" value="Genomic_DNA"/>
</dbReference>
<proteinExistence type="predicted"/>
<name>A0ABS6S312_9BACT</name>
<evidence type="ECO:0008006" key="3">
    <source>
        <dbReference type="Google" id="ProtNLM"/>
    </source>
</evidence>
<accession>A0ABS6S312</accession>
<sequence length="119" mass="13358">MKLTDVGSLPDSIIREMIPVAGGYCDVTIDGATVLRLDRKNGISRELYVMTQQENEIFSFFDGCRTIGELSAIVERNDGLDGVEAYSRVKDLFVKLARLLACVPLHAHERPEYEQPDRV</sequence>
<reference evidence="1 2" key="1">
    <citation type="journal article" date="2020" name="J Geophys Res Biogeosci">
        <title>Magnetotaxis as an Adaptation to Enable Bacterial Shuttling of Microbial Sulfur and Sulfur Cycling Across Aquatic Oxic#Anoxic Interfaces.</title>
        <authorList>
            <person name="Li J."/>
            <person name="Liu P."/>
            <person name="Wang J."/>
            <person name="Roberts A.P."/>
            <person name="Pan Y."/>
        </authorList>
    </citation>
    <scope>NUCLEOTIDE SEQUENCE [LARGE SCALE GENOMIC DNA]</scope>
    <source>
        <strain evidence="1 2">MYR-1_YQ</strain>
    </source>
</reference>
<gene>
    <name evidence="1" type="ORF">HWQ67_16810</name>
</gene>
<comment type="caution">
    <text evidence="1">The sequence shown here is derived from an EMBL/GenBank/DDBJ whole genome shotgun (WGS) entry which is preliminary data.</text>
</comment>